<feature type="transmembrane region" description="Helical" evidence="3">
    <location>
        <begin position="25"/>
        <end position="44"/>
    </location>
</feature>
<gene>
    <name evidence="5" type="ORF">MCOR_15583</name>
</gene>
<keyword evidence="6" id="KW-1185">Reference proteome</keyword>
<dbReference type="InterPro" id="IPR020846">
    <property type="entry name" value="MFS_dom"/>
</dbReference>
<evidence type="ECO:0000259" key="4">
    <source>
        <dbReference type="PROSITE" id="PS50850"/>
    </source>
</evidence>
<sequence>MALKIQCGIGRFTSDCLQCFAKLKLFTVFYSISALLTSTLSVYIASQITTLEKQFGFTSTQSGLLMSCNDIGYLAVTLFVSYFAEKVHPPRVLSFSTKLFGAAGLICAIPYFISQMHSKTLLPKTSNFNKSSNYLAIGMSSGQLCQASSAFMQSNSEMDCSSNSNSQTSIGVANDFTPVAMAIIATGMIIQGIGKSPRQAFVTTYIDNNVDKTKTAVYVGGVMAVAIFGPALGFGLGGLFNRIYVTLEGNVMLKVSFYQAMFNVII</sequence>
<reference evidence="5 6" key="1">
    <citation type="submission" date="2020-06" db="EMBL/GenBank/DDBJ databases">
        <authorList>
            <person name="Li R."/>
            <person name="Bekaert M."/>
        </authorList>
    </citation>
    <scope>NUCLEOTIDE SEQUENCE [LARGE SCALE GENOMIC DNA]</scope>
    <source>
        <strain evidence="6">wild</strain>
    </source>
</reference>
<evidence type="ECO:0000256" key="2">
    <source>
        <dbReference type="ARBA" id="ARBA00023157"/>
    </source>
</evidence>
<evidence type="ECO:0000256" key="3">
    <source>
        <dbReference type="SAM" id="Phobius"/>
    </source>
</evidence>
<dbReference type="AlphaFoldDB" id="A0A6J8BA69"/>
<evidence type="ECO:0000313" key="6">
    <source>
        <dbReference type="Proteomes" id="UP000507470"/>
    </source>
</evidence>
<keyword evidence="3" id="KW-1133">Transmembrane helix</keyword>
<dbReference type="PANTHER" id="PTHR11388">
    <property type="entry name" value="ORGANIC ANION TRANSPORTER"/>
    <property type="match status" value="1"/>
</dbReference>
<dbReference type="EMBL" id="CACVKT020002739">
    <property type="protein sequence ID" value="CAC5379519.1"/>
    <property type="molecule type" value="Genomic_DNA"/>
</dbReference>
<dbReference type="Proteomes" id="UP000507470">
    <property type="component" value="Unassembled WGS sequence"/>
</dbReference>
<keyword evidence="3" id="KW-0472">Membrane</keyword>
<dbReference type="GO" id="GO:0016323">
    <property type="term" value="C:basolateral plasma membrane"/>
    <property type="evidence" value="ECO:0007669"/>
    <property type="project" value="TreeGrafter"/>
</dbReference>
<dbReference type="InterPro" id="IPR036259">
    <property type="entry name" value="MFS_trans_sf"/>
</dbReference>
<organism evidence="5 6">
    <name type="scientific">Mytilus coruscus</name>
    <name type="common">Sea mussel</name>
    <dbReference type="NCBI Taxonomy" id="42192"/>
    <lineage>
        <taxon>Eukaryota</taxon>
        <taxon>Metazoa</taxon>
        <taxon>Spiralia</taxon>
        <taxon>Lophotrochozoa</taxon>
        <taxon>Mollusca</taxon>
        <taxon>Bivalvia</taxon>
        <taxon>Autobranchia</taxon>
        <taxon>Pteriomorphia</taxon>
        <taxon>Mytilida</taxon>
        <taxon>Mytiloidea</taxon>
        <taxon>Mytilidae</taxon>
        <taxon>Mytilinae</taxon>
        <taxon>Mytilus</taxon>
    </lineage>
</organism>
<dbReference type="GO" id="GO:0015347">
    <property type="term" value="F:sodium-independent organic anion transmembrane transporter activity"/>
    <property type="evidence" value="ECO:0007669"/>
    <property type="project" value="TreeGrafter"/>
</dbReference>
<keyword evidence="2" id="KW-1015">Disulfide bond</keyword>
<name>A0A6J8BA69_MYTCO</name>
<feature type="transmembrane region" description="Helical" evidence="3">
    <location>
        <begin position="64"/>
        <end position="83"/>
    </location>
</feature>
<feature type="domain" description="Major facilitator superfamily (MFS) profile" evidence="4">
    <location>
        <begin position="26"/>
        <end position="266"/>
    </location>
</feature>
<evidence type="ECO:0000313" key="5">
    <source>
        <dbReference type="EMBL" id="CAC5379519.1"/>
    </source>
</evidence>
<evidence type="ECO:0000256" key="1">
    <source>
        <dbReference type="ARBA" id="ARBA00004141"/>
    </source>
</evidence>
<dbReference type="Gene3D" id="1.20.1250.20">
    <property type="entry name" value="MFS general substrate transporter like domains"/>
    <property type="match status" value="1"/>
</dbReference>
<dbReference type="SUPFAM" id="SSF103473">
    <property type="entry name" value="MFS general substrate transporter"/>
    <property type="match status" value="1"/>
</dbReference>
<protein>
    <submittedName>
        <fullName evidence="5">SLCO3A</fullName>
    </submittedName>
</protein>
<dbReference type="OrthoDB" id="5062115at2759"/>
<keyword evidence="3" id="KW-0812">Transmembrane</keyword>
<feature type="transmembrane region" description="Helical" evidence="3">
    <location>
        <begin position="215"/>
        <end position="240"/>
    </location>
</feature>
<dbReference type="PROSITE" id="PS50850">
    <property type="entry name" value="MFS"/>
    <property type="match status" value="1"/>
</dbReference>
<comment type="subcellular location">
    <subcellularLocation>
        <location evidence="1">Membrane</location>
        <topology evidence="1">Multi-pass membrane protein</topology>
    </subcellularLocation>
</comment>
<dbReference type="PANTHER" id="PTHR11388:SF142">
    <property type="entry name" value="SOLUTE CARRIER ORGANIC ANION TRANSPORTER FAMILY MEMBER 5A1"/>
    <property type="match status" value="1"/>
</dbReference>
<proteinExistence type="predicted"/>
<dbReference type="Pfam" id="PF03137">
    <property type="entry name" value="OATP"/>
    <property type="match status" value="1"/>
</dbReference>
<accession>A0A6J8BA69</accession>
<dbReference type="GO" id="GO:0043252">
    <property type="term" value="P:sodium-independent organic anion transport"/>
    <property type="evidence" value="ECO:0007669"/>
    <property type="project" value="TreeGrafter"/>
</dbReference>
<feature type="transmembrane region" description="Helical" evidence="3">
    <location>
        <begin position="176"/>
        <end position="194"/>
    </location>
</feature>
<dbReference type="InterPro" id="IPR004156">
    <property type="entry name" value="OATP"/>
</dbReference>
<feature type="transmembrane region" description="Helical" evidence="3">
    <location>
        <begin position="95"/>
        <end position="113"/>
    </location>
</feature>